<feature type="binding site" evidence="6">
    <location>
        <position position="375"/>
    </location>
    <ligand>
        <name>Mg(2+)</name>
        <dbReference type="ChEBI" id="CHEBI:18420"/>
    </ligand>
</feature>
<sequence>MKERERYVNRDLSWLRFNARVLQEAADSSVPLIERIRFLGIFSNNLDEFFRVRYASVKRMHALKGKKVKAQLGGWSPNKLLKAMTDEVISQQREATRIYDELILELKSEGVEIINEQNLTHSQQMFVRKYYVEKVSPSVFILLLNDRREFPELRDKSIYLAIKLIQDADPNNPVYSLIEVPSELIGRFVILPKYGKHYIMYLDDLIRFNLKYAFFIYPFDRIEAHTIKITRDAELDLDNDVSKSFLEKIEKGLKARKIGDPVRFVYDKELPKDYLHYFKGKMELDSFDSLISGGRYHNKKDLMKFPNVGRKDLEYDKLEPMYHPDLDLERSILGVVKEKDVLIFLPYHTFSYVIRFLREAAIDPLVEQIQITLYRLADESRVISALINAAKNGKQVTVVIELQARFDEEANIYWTEKLRAEGVNVISGVPGLKVHSKVTLVQRREGKKLVDYTIIGTGNYHEGTAKLYTDYHLMTSDTRITKEIRQIFEFIRANYLQFTYDHLIVSPHSTRQRFLELIDQEIENAKAGKQASMFLKMNSLSDYDMVDKLYEASNAGVKIRLIIRGICCLIPGVPGLSENIEAISVIDRYLEHSRVYFFENAGKPKCYIASADFMTRNLDYRLEVSVPIFSQSVMREIRDHMEIIWKDNVKSRIHNAEQDNTYRKIPGPRIRSQMAMAEYVANQLKRGGRK</sequence>
<comment type="PTM">
    <text evidence="6 7">An intermediate of this reaction is the autophosphorylated ppk in which a phosphate is covalently linked to a histidine residue through a N-P bond.</text>
</comment>
<evidence type="ECO:0000313" key="13">
    <source>
        <dbReference type="Proteomes" id="UP000484164"/>
    </source>
</evidence>
<dbReference type="NCBIfam" id="NF003917">
    <property type="entry name" value="PRK05443.1-1"/>
    <property type="match status" value="1"/>
</dbReference>
<protein>
    <recommendedName>
        <fullName evidence="6 7">Polyphosphate kinase</fullName>
        <ecNumber evidence="6 7">2.7.4.1</ecNumber>
    </recommendedName>
    <alternativeName>
        <fullName evidence="6">ATP-polyphosphate phosphotransferase</fullName>
    </alternativeName>
    <alternativeName>
        <fullName evidence="6">Polyphosphoric acid kinase</fullName>
    </alternativeName>
</protein>
<dbReference type="EC" id="2.7.4.1" evidence="6 7"/>
<dbReference type="Gene3D" id="3.30.1840.10">
    <property type="entry name" value="Polyphosphate kinase middle domain"/>
    <property type="match status" value="1"/>
</dbReference>
<feature type="domain" description="Polyphosphate kinase C-terminal" evidence="11">
    <location>
        <begin position="332"/>
        <end position="494"/>
    </location>
</feature>
<keyword evidence="13" id="KW-1185">Reference proteome</keyword>
<dbReference type="AlphaFoldDB" id="A0A6L3ZJX3"/>
<feature type="binding site" evidence="6">
    <location>
        <position position="564"/>
    </location>
    <ligand>
        <name>ATP</name>
        <dbReference type="ChEBI" id="CHEBI:30616"/>
    </ligand>
</feature>
<dbReference type="InterPro" id="IPR024953">
    <property type="entry name" value="PP_kinase_middle"/>
</dbReference>
<keyword evidence="6" id="KW-0479">Metal-binding</keyword>
<dbReference type="GO" id="GO:0005524">
    <property type="term" value="F:ATP binding"/>
    <property type="evidence" value="ECO:0007669"/>
    <property type="project" value="UniProtKB-KW"/>
</dbReference>
<evidence type="ECO:0000256" key="3">
    <source>
        <dbReference type="ARBA" id="ARBA00022741"/>
    </source>
</evidence>
<dbReference type="InterPro" id="IPR025200">
    <property type="entry name" value="PPK_C_dom2"/>
</dbReference>
<dbReference type="OrthoDB" id="9761456at2"/>
<evidence type="ECO:0000256" key="1">
    <source>
        <dbReference type="ARBA" id="ARBA00022553"/>
    </source>
</evidence>
<dbReference type="SUPFAM" id="SSF140356">
    <property type="entry name" value="PPK N-terminal domain-like"/>
    <property type="match status" value="1"/>
</dbReference>
<dbReference type="Pfam" id="PF13089">
    <property type="entry name" value="PP_kinase_N"/>
    <property type="match status" value="1"/>
</dbReference>
<dbReference type="GO" id="GO:0009358">
    <property type="term" value="C:polyphosphate kinase complex"/>
    <property type="evidence" value="ECO:0007669"/>
    <property type="project" value="InterPro"/>
</dbReference>
<feature type="domain" description="Polyphosphate kinase N-terminal" evidence="9">
    <location>
        <begin position="7"/>
        <end position="113"/>
    </location>
</feature>
<dbReference type="InterPro" id="IPR036832">
    <property type="entry name" value="PPK_N_dom_sf"/>
</dbReference>
<dbReference type="SUPFAM" id="SSF143724">
    <property type="entry name" value="PHP14-like"/>
    <property type="match status" value="1"/>
</dbReference>
<dbReference type="SUPFAM" id="SSF56024">
    <property type="entry name" value="Phospholipase D/nuclease"/>
    <property type="match status" value="2"/>
</dbReference>
<dbReference type="Proteomes" id="UP000484164">
    <property type="component" value="Unassembled WGS sequence"/>
</dbReference>
<evidence type="ECO:0000259" key="11">
    <source>
        <dbReference type="Pfam" id="PF17941"/>
    </source>
</evidence>
<dbReference type="EMBL" id="WBVQ01000001">
    <property type="protein sequence ID" value="KAB2817440.1"/>
    <property type="molecule type" value="Genomic_DNA"/>
</dbReference>
<dbReference type="Pfam" id="PF02503">
    <property type="entry name" value="PP_kinase"/>
    <property type="match status" value="1"/>
</dbReference>
<comment type="caution">
    <text evidence="12">The sequence shown here is derived from an EMBL/GenBank/DDBJ whole genome shotgun (WGS) entry which is preliminary data.</text>
</comment>
<dbReference type="InterPro" id="IPR036830">
    <property type="entry name" value="PP_kinase_middle_dom_sf"/>
</dbReference>
<dbReference type="Gene3D" id="1.20.58.310">
    <property type="entry name" value="Polyphosphate kinase N-terminal domain"/>
    <property type="match status" value="1"/>
</dbReference>
<dbReference type="Pfam" id="PF13090">
    <property type="entry name" value="PP_kinase_C"/>
    <property type="match status" value="1"/>
</dbReference>
<dbReference type="InterPro" id="IPR025198">
    <property type="entry name" value="PPK_N_dom"/>
</dbReference>
<keyword evidence="1 6" id="KW-0597">Phosphoprotein</keyword>
<organism evidence="12 13">
    <name type="scientific">Phaeocystidibacter marisrubri</name>
    <dbReference type="NCBI Taxonomy" id="1577780"/>
    <lineage>
        <taxon>Bacteria</taxon>
        <taxon>Pseudomonadati</taxon>
        <taxon>Bacteroidota</taxon>
        <taxon>Flavobacteriia</taxon>
        <taxon>Flavobacteriales</taxon>
        <taxon>Phaeocystidibacteraceae</taxon>
        <taxon>Phaeocystidibacter</taxon>
    </lineage>
</organism>
<comment type="function">
    <text evidence="6 7">Catalyzes the reversible transfer of the terminal phosphate of ATP to form a long-chain polyphosphate (polyP).</text>
</comment>
<keyword evidence="4 6" id="KW-0418">Kinase</keyword>
<name>A0A6L3ZJX3_9FLAO</name>
<keyword evidence="3 6" id="KW-0547">Nucleotide-binding</keyword>
<dbReference type="RefSeq" id="WP_151692011.1">
    <property type="nucleotide sequence ID" value="NZ_BMGX01000002.1"/>
</dbReference>
<gene>
    <name evidence="12" type="primary">ppk1</name>
    <name evidence="6" type="synonym">ppk</name>
    <name evidence="12" type="ORF">F8C82_03320</name>
</gene>
<feature type="binding site" evidence="6">
    <location>
        <position position="592"/>
    </location>
    <ligand>
        <name>ATP</name>
        <dbReference type="ChEBI" id="CHEBI:30616"/>
    </ligand>
</feature>
<feature type="domain" description="Polyphosphate kinase middle" evidence="8">
    <location>
        <begin position="123"/>
        <end position="305"/>
    </location>
</feature>
<dbReference type="PANTHER" id="PTHR30218:SF0">
    <property type="entry name" value="POLYPHOSPHATE KINASE"/>
    <property type="match status" value="1"/>
</dbReference>
<comment type="similarity">
    <text evidence="6 7">Belongs to the polyphosphate kinase 1 (PPK1) family.</text>
</comment>
<dbReference type="GO" id="GO:0008976">
    <property type="term" value="F:polyphosphate kinase activity"/>
    <property type="evidence" value="ECO:0007669"/>
    <property type="project" value="UniProtKB-UniRule"/>
</dbReference>
<evidence type="ECO:0000259" key="8">
    <source>
        <dbReference type="Pfam" id="PF02503"/>
    </source>
</evidence>
<dbReference type="InterPro" id="IPR003414">
    <property type="entry name" value="PP_kinase"/>
</dbReference>
<dbReference type="GO" id="GO:0006799">
    <property type="term" value="P:polyphosphate biosynthetic process"/>
    <property type="evidence" value="ECO:0007669"/>
    <property type="project" value="UniProtKB-UniRule"/>
</dbReference>
<evidence type="ECO:0000256" key="2">
    <source>
        <dbReference type="ARBA" id="ARBA00022679"/>
    </source>
</evidence>
<keyword evidence="6" id="KW-0460">Magnesium</keyword>
<evidence type="ECO:0000259" key="10">
    <source>
        <dbReference type="Pfam" id="PF13090"/>
    </source>
</evidence>
<comment type="cofactor">
    <cofactor evidence="6">
        <name>Mg(2+)</name>
        <dbReference type="ChEBI" id="CHEBI:18420"/>
    </cofactor>
</comment>
<comment type="catalytic activity">
    <reaction evidence="6 7">
        <text>[phosphate](n) + ATP = [phosphate](n+1) + ADP</text>
        <dbReference type="Rhea" id="RHEA:19573"/>
        <dbReference type="Rhea" id="RHEA-COMP:9859"/>
        <dbReference type="Rhea" id="RHEA-COMP:14280"/>
        <dbReference type="ChEBI" id="CHEBI:16838"/>
        <dbReference type="ChEBI" id="CHEBI:30616"/>
        <dbReference type="ChEBI" id="CHEBI:456216"/>
        <dbReference type="EC" id="2.7.4.1"/>
    </reaction>
</comment>
<proteinExistence type="inferred from homology"/>
<dbReference type="GO" id="GO:0046872">
    <property type="term" value="F:metal ion binding"/>
    <property type="evidence" value="ECO:0007669"/>
    <property type="project" value="UniProtKB-KW"/>
</dbReference>
<feature type="binding site" evidence="6">
    <location>
        <position position="45"/>
    </location>
    <ligand>
        <name>ATP</name>
        <dbReference type="ChEBI" id="CHEBI:30616"/>
    </ligand>
</feature>
<dbReference type="NCBIfam" id="TIGR03705">
    <property type="entry name" value="poly_P_kin"/>
    <property type="match status" value="1"/>
</dbReference>
<dbReference type="CDD" id="cd09167">
    <property type="entry name" value="PLDc_EcPPK1_C2_like"/>
    <property type="match status" value="1"/>
</dbReference>
<dbReference type="CDD" id="cd09164">
    <property type="entry name" value="PLDc_EcPPK1_C1_like"/>
    <property type="match status" value="1"/>
</dbReference>
<feature type="active site" description="Phosphohistidine intermediate" evidence="6">
    <location>
        <position position="435"/>
    </location>
</feature>
<keyword evidence="5 6" id="KW-0067">ATP-binding</keyword>
<evidence type="ECO:0000256" key="7">
    <source>
        <dbReference type="RuleBase" id="RU003800"/>
    </source>
</evidence>
<dbReference type="PANTHER" id="PTHR30218">
    <property type="entry name" value="POLYPHOSPHATE KINASE"/>
    <property type="match status" value="1"/>
</dbReference>
<evidence type="ECO:0000256" key="5">
    <source>
        <dbReference type="ARBA" id="ARBA00022840"/>
    </source>
</evidence>
<feature type="binding site" evidence="6">
    <location>
        <position position="468"/>
    </location>
    <ligand>
        <name>ATP</name>
        <dbReference type="ChEBI" id="CHEBI:30616"/>
    </ligand>
</feature>
<accession>A0A6L3ZJX3</accession>
<feature type="binding site" evidence="6">
    <location>
        <position position="405"/>
    </location>
    <ligand>
        <name>Mg(2+)</name>
        <dbReference type="ChEBI" id="CHEBI:18420"/>
    </ligand>
</feature>
<evidence type="ECO:0000313" key="12">
    <source>
        <dbReference type="EMBL" id="KAB2817440.1"/>
    </source>
</evidence>
<dbReference type="InterPro" id="IPR041108">
    <property type="entry name" value="PP_kinase_C_1"/>
</dbReference>
<feature type="domain" description="Polyphosphate kinase C-terminal" evidence="10">
    <location>
        <begin position="503"/>
        <end position="665"/>
    </location>
</feature>
<dbReference type="PIRSF" id="PIRSF015589">
    <property type="entry name" value="PP_kinase"/>
    <property type="match status" value="1"/>
</dbReference>
<reference evidence="12 13" key="1">
    <citation type="submission" date="2019-10" db="EMBL/GenBank/DDBJ databases">
        <title>Genome sequence of Phaeocystidibacter marisrubri JCM30614 (type strain).</title>
        <authorList>
            <person name="Bowman J.P."/>
        </authorList>
    </citation>
    <scope>NUCLEOTIDE SEQUENCE [LARGE SCALE GENOMIC DNA]</scope>
    <source>
        <strain evidence="12 13">JCM 30614</strain>
    </source>
</reference>
<evidence type="ECO:0000256" key="4">
    <source>
        <dbReference type="ARBA" id="ARBA00022777"/>
    </source>
</evidence>
<evidence type="ECO:0000259" key="9">
    <source>
        <dbReference type="Pfam" id="PF13089"/>
    </source>
</evidence>
<keyword evidence="2 6" id="KW-0808">Transferase</keyword>
<dbReference type="Pfam" id="PF17941">
    <property type="entry name" value="PP_kinase_C_1"/>
    <property type="match status" value="1"/>
</dbReference>
<evidence type="ECO:0000256" key="6">
    <source>
        <dbReference type="HAMAP-Rule" id="MF_00347"/>
    </source>
</evidence>
<dbReference type="Gene3D" id="3.30.870.10">
    <property type="entry name" value="Endonuclease Chain A"/>
    <property type="match status" value="2"/>
</dbReference>
<dbReference type="HAMAP" id="MF_00347">
    <property type="entry name" value="Polyphosphate_kinase"/>
    <property type="match status" value="1"/>
</dbReference>